<evidence type="ECO:0000313" key="2">
    <source>
        <dbReference type="EMBL" id="TZE81828.1"/>
    </source>
</evidence>
<evidence type="ECO:0000313" key="3">
    <source>
        <dbReference type="Proteomes" id="UP000322976"/>
    </source>
</evidence>
<name>A0A5D8QF10_9THEO</name>
<dbReference type="CDD" id="cd07716">
    <property type="entry name" value="RNaseZ_short-form-like_MBL-fold"/>
    <property type="match status" value="1"/>
</dbReference>
<dbReference type="RefSeq" id="WP_149545354.1">
    <property type="nucleotide sequence ID" value="NZ_VTPS01000010.1"/>
</dbReference>
<dbReference type="GO" id="GO:0042781">
    <property type="term" value="F:3'-tRNA processing endoribonuclease activity"/>
    <property type="evidence" value="ECO:0007669"/>
    <property type="project" value="TreeGrafter"/>
</dbReference>
<keyword evidence="3" id="KW-1185">Reference proteome</keyword>
<dbReference type="Gene3D" id="3.60.15.10">
    <property type="entry name" value="Ribonuclease Z/Hydroxyacylglutathione hydrolase-like"/>
    <property type="match status" value="1"/>
</dbReference>
<protein>
    <submittedName>
        <fullName evidence="2">MBL fold metallo-hydrolase</fullName>
    </submittedName>
</protein>
<dbReference type="InterPro" id="IPR036866">
    <property type="entry name" value="RibonucZ/Hydroxyglut_hydro"/>
</dbReference>
<accession>A0A5D8QF10</accession>
<reference evidence="2 3" key="1">
    <citation type="submission" date="2019-08" db="EMBL/GenBank/DDBJ databases">
        <title>Calorimonas adulescens gen. nov., sp. nov., an anaerobic thermophilic bacterium from Sakhalin hot spring.</title>
        <authorList>
            <person name="Khomyakova M.A."/>
            <person name="Merkel A.Y."/>
            <person name="Novikov A."/>
            <person name="Bonch-Osmolovskaya E.A."/>
            <person name="Slobodkin A.I."/>
        </authorList>
    </citation>
    <scope>NUCLEOTIDE SEQUENCE [LARGE SCALE GENOMIC DNA]</scope>
    <source>
        <strain evidence="2 3">A05MB</strain>
    </source>
</reference>
<dbReference type="SMART" id="SM00849">
    <property type="entry name" value="Lactamase_B"/>
    <property type="match status" value="1"/>
</dbReference>
<gene>
    <name evidence="2" type="ORF">FWJ32_07570</name>
</gene>
<proteinExistence type="predicted"/>
<comment type="caution">
    <text evidence="2">The sequence shown here is derived from an EMBL/GenBank/DDBJ whole genome shotgun (WGS) entry which is preliminary data.</text>
</comment>
<feature type="domain" description="Metallo-beta-lactamase" evidence="1">
    <location>
        <begin position="18"/>
        <end position="210"/>
    </location>
</feature>
<dbReference type="AlphaFoldDB" id="A0A5D8QF10"/>
<dbReference type="PANTHER" id="PTHR46018">
    <property type="entry name" value="ZINC PHOSPHODIESTERASE ELAC PROTEIN 1"/>
    <property type="match status" value="1"/>
</dbReference>
<dbReference type="InterPro" id="IPR001279">
    <property type="entry name" value="Metallo-B-lactamas"/>
</dbReference>
<evidence type="ECO:0000259" key="1">
    <source>
        <dbReference type="SMART" id="SM00849"/>
    </source>
</evidence>
<dbReference type="Proteomes" id="UP000322976">
    <property type="component" value="Unassembled WGS sequence"/>
</dbReference>
<sequence length="242" mass="27061">MEIIVLGNRGPYPKHDAPCSGYLIKGQEGWIVLDLGSGSLMNLQKVIKIEDVKAVILSHLHSDHISDVLPLRYAVDVKMMKGDMGTVPVYLPEEPEKEFELLPFKNVLELIPVDVEKTYGICGLTVEFKPMVHPYRSYAVKVREGRKTFVYSGDTAVNDGLAEFAKNADLFLCESALLEKEKKDGAMHMTPKEAAAVAKKAQVKKLLLTHFSPDNSPDCYLDEAKDVFEDVECAEMLKQYII</sequence>
<organism evidence="2 3">
    <name type="scientific">Calorimonas adulescens</name>
    <dbReference type="NCBI Taxonomy" id="2606906"/>
    <lineage>
        <taxon>Bacteria</taxon>
        <taxon>Bacillati</taxon>
        <taxon>Bacillota</taxon>
        <taxon>Clostridia</taxon>
        <taxon>Thermoanaerobacterales</taxon>
        <taxon>Thermoanaerobacteraceae</taxon>
        <taxon>Calorimonas</taxon>
    </lineage>
</organism>
<dbReference type="PANTHER" id="PTHR46018:SF4">
    <property type="entry name" value="METALLO-HYDROLASE YHFI-RELATED"/>
    <property type="match status" value="1"/>
</dbReference>
<dbReference type="SUPFAM" id="SSF56281">
    <property type="entry name" value="Metallo-hydrolase/oxidoreductase"/>
    <property type="match status" value="1"/>
</dbReference>
<dbReference type="Pfam" id="PF12706">
    <property type="entry name" value="Lactamase_B_2"/>
    <property type="match status" value="1"/>
</dbReference>
<dbReference type="EMBL" id="VTPS01000010">
    <property type="protein sequence ID" value="TZE81828.1"/>
    <property type="molecule type" value="Genomic_DNA"/>
</dbReference>
<keyword evidence="2" id="KW-0378">Hydrolase</keyword>